<feature type="compositionally biased region" description="Low complexity" evidence="9">
    <location>
        <begin position="388"/>
        <end position="402"/>
    </location>
</feature>
<keyword evidence="7 8" id="KW-0472">Membrane</keyword>
<dbReference type="GO" id="GO:0005315">
    <property type="term" value="F:phosphate transmembrane transporter activity"/>
    <property type="evidence" value="ECO:0007669"/>
    <property type="project" value="InterPro"/>
</dbReference>
<dbReference type="InterPro" id="IPR001204">
    <property type="entry name" value="Phos_transporter"/>
</dbReference>
<evidence type="ECO:0000256" key="4">
    <source>
        <dbReference type="ARBA" id="ARBA00022592"/>
    </source>
</evidence>
<protein>
    <recommendedName>
        <fullName evidence="8">Phosphate transporter</fullName>
    </recommendedName>
</protein>
<sequence length="595" mass="64146">MDFSTAIPTPSWATSDWFPTGTGTMAPMDMSPYVWTLVVGFAISFVLAFGLGANDVANSFATSVGARVLTLRMACILASFFETAGAVLLGAKVSDTIRKGIFDVTLYEGMTEILIVGQIAALGGACVWLLVATYFRLPVSGTHSIVGAMIGFHLVVFQTEGVNWTKFGLIIASWFISPLLSGVMSAIIFLLYKKFVLNKDEPLEPGLKVLPICYTLVMLVNMISITFDGPELLGLNKVPVWGTVIISLGVGLITGLTVWFLVVPRLRRKLKEGDKNFSALPTVGEDDGKIEPADVTIDMRESNIDKEKSLDESVTSEKRDIAELDQKLRVQDIEKTAAETREKEPMMIMTDKLDVSCDTADTSVQSTSDLNIFQRLLMRAGWRRMESGHTTPSSATPGSATPDSLRSSDSAGTPRRNLEAWQSVVDPPEVAKLCGPLQILSAVFASFAHGGNDVCNAVGPLVALWSIYQTGGVGQKQSTPVWILFYGGLGITVGLWVLGRRVIETVGNRLTPITPSSGFTMELGAATTVLAASKLGIPISTTHCKVGSVFMLGLVRSRASLEWKVFRNIILAWVVTLPITGGISAIIMLILQNVV</sequence>
<keyword evidence="6 8" id="KW-1133">Transmembrane helix</keyword>
<feature type="transmembrane region" description="Helical" evidence="8">
    <location>
        <begin position="33"/>
        <end position="53"/>
    </location>
</feature>
<feature type="transmembrane region" description="Helical" evidence="8">
    <location>
        <begin position="74"/>
        <end position="93"/>
    </location>
</feature>
<evidence type="ECO:0000256" key="3">
    <source>
        <dbReference type="ARBA" id="ARBA00022448"/>
    </source>
</evidence>
<evidence type="ECO:0000313" key="12">
    <source>
        <dbReference type="RefSeq" id="XP_022088493.1"/>
    </source>
</evidence>
<feature type="transmembrane region" description="Helical" evidence="8">
    <location>
        <begin position="205"/>
        <end position="227"/>
    </location>
</feature>
<evidence type="ECO:0000256" key="9">
    <source>
        <dbReference type="SAM" id="MobiDB-lite"/>
    </source>
</evidence>
<evidence type="ECO:0000256" key="8">
    <source>
        <dbReference type="RuleBase" id="RU363058"/>
    </source>
</evidence>
<organism evidence="10 11">
    <name type="scientific">Acanthaster planci</name>
    <name type="common">Crown-of-thorns starfish</name>
    <dbReference type="NCBI Taxonomy" id="133434"/>
    <lineage>
        <taxon>Eukaryota</taxon>
        <taxon>Metazoa</taxon>
        <taxon>Echinodermata</taxon>
        <taxon>Eleutherozoa</taxon>
        <taxon>Asterozoa</taxon>
        <taxon>Asteroidea</taxon>
        <taxon>Valvatacea</taxon>
        <taxon>Valvatida</taxon>
        <taxon>Acanthasteridae</taxon>
        <taxon>Acanthaster</taxon>
    </lineage>
</organism>
<evidence type="ECO:0000256" key="6">
    <source>
        <dbReference type="ARBA" id="ARBA00022989"/>
    </source>
</evidence>
<feature type="transmembrane region" description="Helical" evidence="8">
    <location>
        <begin position="142"/>
        <end position="159"/>
    </location>
</feature>
<gene>
    <name evidence="11 12" type="primary">LOC110978098</name>
</gene>
<dbReference type="PANTHER" id="PTHR11101">
    <property type="entry name" value="PHOSPHATE TRANSPORTER"/>
    <property type="match status" value="1"/>
</dbReference>
<evidence type="ECO:0000256" key="1">
    <source>
        <dbReference type="ARBA" id="ARBA00004141"/>
    </source>
</evidence>
<dbReference type="GeneID" id="110978098"/>
<comment type="similarity">
    <text evidence="2 8">Belongs to the inorganic phosphate transporter (PiT) (TC 2.A.20) family.</text>
</comment>
<evidence type="ECO:0000313" key="11">
    <source>
        <dbReference type="RefSeq" id="XP_022088492.1"/>
    </source>
</evidence>
<evidence type="ECO:0000256" key="5">
    <source>
        <dbReference type="ARBA" id="ARBA00022692"/>
    </source>
</evidence>
<name>A0A8B7Y7G4_ACAPL</name>
<feature type="region of interest" description="Disordered" evidence="9">
    <location>
        <begin position="386"/>
        <end position="414"/>
    </location>
</feature>
<dbReference type="KEGG" id="aplc:110978098"/>
<feature type="transmembrane region" description="Helical" evidence="8">
    <location>
        <begin position="239"/>
        <end position="262"/>
    </location>
</feature>
<keyword evidence="3 8" id="KW-0813">Transport</keyword>
<dbReference type="AlphaFoldDB" id="A0A8B7Y7G4"/>
<accession>A0A8B7Y7G4</accession>
<reference evidence="11 12" key="1">
    <citation type="submission" date="2025-04" db="UniProtKB">
        <authorList>
            <consortium name="RefSeq"/>
        </authorList>
    </citation>
    <scope>IDENTIFICATION</scope>
</reference>
<dbReference type="GO" id="GO:0016020">
    <property type="term" value="C:membrane"/>
    <property type="evidence" value="ECO:0007669"/>
    <property type="project" value="UniProtKB-SubCell"/>
</dbReference>
<keyword evidence="5 8" id="KW-0812">Transmembrane</keyword>
<feature type="transmembrane region" description="Helical" evidence="8">
    <location>
        <begin position="171"/>
        <end position="193"/>
    </location>
</feature>
<dbReference type="RefSeq" id="XP_022088493.1">
    <property type="nucleotide sequence ID" value="XM_022232801.1"/>
</dbReference>
<dbReference type="PANTHER" id="PTHR11101:SF80">
    <property type="entry name" value="PHOSPHATE TRANSPORTER"/>
    <property type="match status" value="1"/>
</dbReference>
<evidence type="ECO:0000256" key="2">
    <source>
        <dbReference type="ARBA" id="ARBA00009916"/>
    </source>
</evidence>
<feature type="transmembrane region" description="Helical" evidence="8">
    <location>
        <begin position="113"/>
        <end position="135"/>
    </location>
</feature>
<evidence type="ECO:0000313" key="10">
    <source>
        <dbReference type="Proteomes" id="UP000694845"/>
    </source>
</evidence>
<dbReference type="RefSeq" id="XP_022088492.1">
    <property type="nucleotide sequence ID" value="XM_022232800.1"/>
</dbReference>
<feature type="transmembrane region" description="Helical" evidence="8">
    <location>
        <begin position="570"/>
        <end position="591"/>
    </location>
</feature>
<proteinExistence type="inferred from homology"/>
<feature type="transmembrane region" description="Helical" evidence="8">
    <location>
        <begin position="481"/>
        <end position="499"/>
    </location>
</feature>
<dbReference type="OrthoDB" id="260807at2759"/>
<dbReference type="Pfam" id="PF01384">
    <property type="entry name" value="PHO4"/>
    <property type="match status" value="1"/>
</dbReference>
<dbReference type="Proteomes" id="UP000694845">
    <property type="component" value="Unplaced"/>
</dbReference>
<keyword evidence="4 8" id="KW-0592">Phosphate transport</keyword>
<comment type="function">
    <text evidence="8">Sodium-phosphate symporter.</text>
</comment>
<dbReference type="GO" id="GO:0035435">
    <property type="term" value="P:phosphate ion transmembrane transport"/>
    <property type="evidence" value="ECO:0007669"/>
    <property type="project" value="TreeGrafter"/>
</dbReference>
<keyword evidence="10" id="KW-1185">Reference proteome</keyword>
<evidence type="ECO:0000256" key="7">
    <source>
        <dbReference type="ARBA" id="ARBA00023136"/>
    </source>
</evidence>
<comment type="subcellular location">
    <subcellularLocation>
        <location evidence="1 8">Membrane</location>
        <topology evidence="1 8">Multi-pass membrane protein</topology>
    </subcellularLocation>
</comment>